<evidence type="ECO:0000256" key="1">
    <source>
        <dbReference type="SAM" id="MobiDB-lite"/>
    </source>
</evidence>
<comment type="caution">
    <text evidence="2">The sequence shown here is derived from an EMBL/GenBank/DDBJ whole genome shotgun (WGS) entry which is preliminary data.</text>
</comment>
<sequence>MSRHTPKHPSPDTEKYTSGQRHQPPAVTITHSHPHACLNPGRTSLGPPTCYSFSTPPSSPPPRSPVGHNSQQSSTLPSPPNHPASASSPSPSVYERETCTSRVTRSTAPGQAQPASHPSAGTRHAPPPHPPDHQLQPGARPGARATEGSIGGRPPQHAMDRAPCQPHTQILEVPQDAGHPPPTRHTQPHQAGQPASPSTKAKAHLNKQW</sequence>
<dbReference type="Proteomes" id="UP001311232">
    <property type="component" value="Unassembled WGS sequence"/>
</dbReference>
<evidence type="ECO:0000313" key="2">
    <source>
        <dbReference type="EMBL" id="KAK5624011.1"/>
    </source>
</evidence>
<feature type="compositionally biased region" description="Low complexity" evidence="1">
    <location>
        <begin position="47"/>
        <end position="56"/>
    </location>
</feature>
<feature type="compositionally biased region" description="Low complexity" evidence="1">
    <location>
        <begin position="83"/>
        <end position="92"/>
    </location>
</feature>
<reference evidence="2 3" key="1">
    <citation type="submission" date="2021-06" db="EMBL/GenBank/DDBJ databases">
        <authorList>
            <person name="Palmer J.M."/>
        </authorList>
    </citation>
    <scope>NUCLEOTIDE SEQUENCE [LARGE SCALE GENOMIC DNA]</scope>
    <source>
        <strain evidence="2 3">MEX-2019</strain>
        <tissue evidence="2">Muscle</tissue>
    </source>
</reference>
<name>A0AAV9SRR4_9TELE</name>
<proteinExistence type="predicted"/>
<feature type="compositionally biased region" description="Polar residues" evidence="1">
    <location>
        <begin position="100"/>
        <end position="116"/>
    </location>
</feature>
<protein>
    <submittedName>
        <fullName evidence="2">Uncharacterized protein</fullName>
    </submittedName>
</protein>
<feature type="region of interest" description="Disordered" evidence="1">
    <location>
        <begin position="1"/>
        <end position="209"/>
    </location>
</feature>
<evidence type="ECO:0000313" key="3">
    <source>
        <dbReference type="Proteomes" id="UP001311232"/>
    </source>
</evidence>
<dbReference type="AlphaFoldDB" id="A0AAV9SRR4"/>
<organism evidence="2 3">
    <name type="scientific">Crenichthys baileyi</name>
    <name type="common">White River springfish</name>
    <dbReference type="NCBI Taxonomy" id="28760"/>
    <lineage>
        <taxon>Eukaryota</taxon>
        <taxon>Metazoa</taxon>
        <taxon>Chordata</taxon>
        <taxon>Craniata</taxon>
        <taxon>Vertebrata</taxon>
        <taxon>Euteleostomi</taxon>
        <taxon>Actinopterygii</taxon>
        <taxon>Neopterygii</taxon>
        <taxon>Teleostei</taxon>
        <taxon>Neoteleostei</taxon>
        <taxon>Acanthomorphata</taxon>
        <taxon>Ovalentaria</taxon>
        <taxon>Atherinomorphae</taxon>
        <taxon>Cyprinodontiformes</taxon>
        <taxon>Goodeidae</taxon>
        <taxon>Crenichthys</taxon>
    </lineage>
</organism>
<dbReference type="EMBL" id="JAHHUM010000007">
    <property type="protein sequence ID" value="KAK5624011.1"/>
    <property type="molecule type" value="Genomic_DNA"/>
</dbReference>
<feature type="compositionally biased region" description="Polar residues" evidence="1">
    <location>
        <begin position="67"/>
        <end position="76"/>
    </location>
</feature>
<gene>
    <name evidence="2" type="ORF">CRENBAI_021901</name>
</gene>
<keyword evidence="3" id="KW-1185">Reference proteome</keyword>
<accession>A0AAV9SRR4</accession>